<dbReference type="Gene3D" id="3.20.20.140">
    <property type="entry name" value="Metal-dependent hydrolases"/>
    <property type="match status" value="1"/>
</dbReference>
<evidence type="ECO:0000259" key="1">
    <source>
        <dbReference type="SMART" id="SM00481"/>
    </source>
</evidence>
<dbReference type="RefSeq" id="WP_113853740.1">
    <property type="nucleotide sequence ID" value="NZ_PDCH01000011.1"/>
</dbReference>
<dbReference type="SUPFAM" id="SSF89550">
    <property type="entry name" value="PHP domain-like"/>
    <property type="match status" value="1"/>
</dbReference>
<evidence type="ECO:0000313" key="3">
    <source>
        <dbReference type="Proteomes" id="UP000252345"/>
    </source>
</evidence>
<dbReference type="GO" id="GO:0004534">
    <property type="term" value="F:5'-3' RNA exonuclease activity"/>
    <property type="evidence" value="ECO:0007669"/>
    <property type="project" value="TreeGrafter"/>
</dbReference>
<proteinExistence type="predicted"/>
<dbReference type="Proteomes" id="UP000252345">
    <property type="component" value="Unassembled WGS sequence"/>
</dbReference>
<dbReference type="AlphaFoldDB" id="A0A366KCW3"/>
<dbReference type="InterPro" id="IPR052018">
    <property type="entry name" value="PHP_domain"/>
</dbReference>
<keyword evidence="3" id="KW-1185">Reference proteome</keyword>
<dbReference type="Gene3D" id="1.10.150.650">
    <property type="match status" value="1"/>
</dbReference>
<dbReference type="Pfam" id="PF02811">
    <property type="entry name" value="PHP"/>
    <property type="match status" value="1"/>
</dbReference>
<dbReference type="EMBL" id="PDCH01000011">
    <property type="protein sequence ID" value="RBP99062.1"/>
    <property type="molecule type" value="Genomic_DNA"/>
</dbReference>
<dbReference type="GO" id="GO:0035312">
    <property type="term" value="F:5'-3' DNA exonuclease activity"/>
    <property type="evidence" value="ECO:0007669"/>
    <property type="project" value="TreeGrafter"/>
</dbReference>
<dbReference type="PANTHER" id="PTHR42924">
    <property type="entry name" value="EXONUCLEASE"/>
    <property type="match status" value="1"/>
</dbReference>
<dbReference type="InterPro" id="IPR004013">
    <property type="entry name" value="PHP_dom"/>
</dbReference>
<dbReference type="PANTHER" id="PTHR42924:SF3">
    <property type="entry name" value="POLYMERASE_HISTIDINOL PHOSPHATASE N-TERMINAL DOMAIN-CONTAINING PROTEIN"/>
    <property type="match status" value="1"/>
</dbReference>
<dbReference type="InterPro" id="IPR016195">
    <property type="entry name" value="Pol/histidinol_Pase-like"/>
</dbReference>
<organism evidence="2 3">
    <name type="scientific">Bifidobacterium xylocopae</name>
    <dbReference type="NCBI Taxonomy" id="2493119"/>
    <lineage>
        <taxon>Bacteria</taxon>
        <taxon>Bacillati</taxon>
        <taxon>Actinomycetota</taxon>
        <taxon>Actinomycetes</taxon>
        <taxon>Bifidobacteriales</taxon>
        <taxon>Bifidobacteriaceae</taxon>
        <taxon>Bifidobacterium</taxon>
    </lineage>
</organism>
<gene>
    <name evidence="2" type="ORF">CRD59_05795</name>
</gene>
<name>A0A366KCW3_9BIFI</name>
<sequence length="305" mass="32234">MTHTLSEYSLTRLPEAGQESLGGKGSGGWDLHCHTVFSDGTVDPQGLVDSALRLGLGGVAITDHDTAQGWPEAGQAARSADFPVLPGTEITTDDQGVSVHLLGYGYDPGDHALARLFTQTRQARLERARTMVDAIGRDYPIDWGSVLAQVKEGGRTTVGRPHIADALVAAGVYRTRSEAFEGVCSTRSPYYIPTPSPTTAQAVVAVKAAGGVTVVAHPAAVKRNKALLSDARIERLAELGLDGLEVWHRDNPPRQRVHLSGLAGRLGLLVTGGSDWHGAGKPNRLGEYTTPLATVETIIARSALA</sequence>
<comment type="caution">
    <text evidence="2">The sequence shown here is derived from an EMBL/GenBank/DDBJ whole genome shotgun (WGS) entry which is preliminary data.</text>
</comment>
<reference evidence="2 3" key="1">
    <citation type="submission" date="2017-10" db="EMBL/GenBank/DDBJ databases">
        <title>Bifidobacterium xylocopum sp. nov. and Bifidobacterium aemilianum sp. nov., from the carpenter bee (Xylocopa violacea) digestive tract.</title>
        <authorList>
            <person name="Alberoni D."/>
            <person name="Baffoni L."/>
            <person name="Di Gioia D."/>
            <person name="Gaggia F."/>
            <person name="Biavati B."/>
        </authorList>
    </citation>
    <scope>NUCLEOTIDE SEQUENCE [LARGE SCALE GENOMIC DNA]</scope>
    <source>
        <strain evidence="2 3">XV2</strain>
    </source>
</reference>
<dbReference type="InterPro" id="IPR003141">
    <property type="entry name" value="Pol/His_phosphatase_N"/>
</dbReference>
<evidence type="ECO:0000313" key="2">
    <source>
        <dbReference type="EMBL" id="RBP99062.1"/>
    </source>
</evidence>
<dbReference type="OrthoDB" id="9804333at2"/>
<protein>
    <submittedName>
        <fullName evidence="2">Phosphatase</fullName>
    </submittedName>
</protein>
<dbReference type="SMART" id="SM00481">
    <property type="entry name" value="POLIIIAc"/>
    <property type="match status" value="1"/>
</dbReference>
<accession>A0A366KCW3</accession>
<feature type="domain" description="Polymerase/histidinol phosphatase N-terminal" evidence="1">
    <location>
        <begin position="29"/>
        <end position="94"/>
    </location>
</feature>
<dbReference type="CDD" id="cd07438">
    <property type="entry name" value="PHP_HisPPase_AMP"/>
    <property type="match status" value="1"/>
</dbReference>